<keyword evidence="3" id="KW-1185">Reference proteome</keyword>
<reference evidence="2" key="1">
    <citation type="journal article" date="2014" name="Int. J. Syst. Evol. Microbiol.">
        <title>Complete genome sequence of Corynebacterium casei LMG S-19264T (=DSM 44701T), isolated from a smear-ripened cheese.</title>
        <authorList>
            <consortium name="US DOE Joint Genome Institute (JGI-PGF)"/>
            <person name="Walter F."/>
            <person name="Albersmeier A."/>
            <person name="Kalinowski J."/>
            <person name="Ruckert C."/>
        </authorList>
    </citation>
    <scope>NUCLEOTIDE SEQUENCE</scope>
    <source>
        <strain evidence="2">JCM 3276</strain>
    </source>
</reference>
<feature type="transmembrane region" description="Helical" evidence="1">
    <location>
        <begin position="107"/>
        <end position="125"/>
    </location>
</feature>
<keyword evidence="1" id="KW-0472">Membrane</keyword>
<organism evidence="2 3">
    <name type="scientific">Actinokineospora fastidiosa</name>
    <dbReference type="NCBI Taxonomy" id="1816"/>
    <lineage>
        <taxon>Bacteria</taxon>
        <taxon>Bacillati</taxon>
        <taxon>Actinomycetota</taxon>
        <taxon>Actinomycetes</taxon>
        <taxon>Pseudonocardiales</taxon>
        <taxon>Pseudonocardiaceae</taxon>
        <taxon>Actinokineospora</taxon>
    </lineage>
</organism>
<evidence type="ECO:0000256" key="1">
    <source>
        <dbReference type="SAM" id="Phobius"/>
    </source>
</evidence>
<feature type="transmembrane region" description="Helical" evidence="1">
    <location>
        <begin position="131"/>
        <end position="148"/>
    </location>
</feature>
<keyword evidence="1" id="KW-0812">Transmembrane</keyword>
<sequence length="264" mass="28228">MSEKEDVRGLLELVGLVVAPVTAVTAVLMYFGWNRQNAIYGYFGVDHAVLRFSAQDYLLRSVGVVFKPLAVVLGVLVLLVAVRRVAARLDAVTVPLGRGVRLPAVQAVRIGVAVIALVWAVSALAGHAEPLTGALALALAAVLGGPPLHGTERPFRGRVLVGSVVAFAVFWAAAVHAGRGGTALAEHIDRNPDAQPALTVYSTERLTLPGETVVGPSTYRYTGLRLLSYANDRWVVITGRDPERGRLTLTLLRDTDRVRVEVTD</sequence>
<proteinExistence type="predicted"/>
<keyword evidence="1" id="KW-1133">Transmembrane helix</keyword>
<feature type="transmembrane region" description="Helical" evidence="1">
    <location>
        <begin position="160"/>
        <end position="178"/>
    </location>
</feature>
<feature type="transmembrane region" description="Helical" evidence="1">
    <location>
        <begin position="65"/>
        <end position="86"/>
    </location>
</feature>
<evidence type="ECO:0000313" key="2">
    <source>
        <dbReference type="EMBL" id="GGS57356.1"/>
    </source>
</evidence>
<dbReference type="Proteomes" id="UP000660680">
    <property type="component" value="Unassembled WGS sequence"/>
</dbReference>
<gene>
    <name evidence="2" type="ORF">GCM10010171_60370</name>
</gene>
<reference evidence="2" key="2">
    <citation type="submission" date="2020-09" db="EMBL/GenBank/DDBJ databases">
        <authorList>
            <person name="Sun Q."/>
            <person name="Ohkuma M."/>
        </authorList>
    </citation>
    <scope>NUCLEOTIDE SEQUENCE</scope>
    <source>
        <strain evidence="2">JCM 3276</strain>
    </source>
</reference>
<accession>A0A918GTC3</accession>
<dbReference type="AlphaFoldDB" id="A0A918GTC3"/>
<dbReference type="EMBL" id="BMRB01000009">
    <property type="protein sequence ID" value="GGS57356.1"/>
    <property type="molecule type" value="Genomic_DNA"/>
</dbReference>
<protein>
    <submittedName>
        <fullName evidence="2">Uncharacterized protein</fullName>
    </submittedName>
</protein>
<evidence type="ECO:0000313" key="3">
    <source>
        <dbReference type="Proteomes" id="UP000660680"/>
    </source>
</evidence>
<feature type="transmembrane region" description="Helical" evidence="1">
    <location>
        <begin position="12"/>
        <end position="33"/>
    </location>
</feature>
<name>A0A918GTC3_9PSEU</name>
<dbReference type="RefSeq" id="WP_189214017.1">
    <property type="nucleotide sequence ID" value="NZ_BMRB01000009.1"/>
</dbReference>
<comment type="caution">
    <text evidence="2">The sequence shown here is derived from an EMBL/GenBank/DDBJ whole genome shotgun (WGS) entry which is preliminary data.</text>
</comment>